<evidence type="ECO:0000313" key="2">
    <source>
        <dbReference type="EMBL" id="XBO39496.1"/>
    </source>
</evidence>
<dbReference type="EMBL" id="CP157484">
    <property type="protein sequence ID" value="XBO39496.1"/>
    <property type="molecule type" value="Genomic_DNA"/>
</dbReference>
<name>A0AAU7JGJ1_9HYPH</name>
<accession>A0AAU7JGJ1</accession>
<organism evidence="2">
    <name type="scientific">Alsobacter sp. KACC 23698</name>
    <dbReference type="NCBI Taxonomy" id="3149229"/>
    <lineage>
        <taxon>Bacteria</taxon>
        <taxon>Pseudomonadati</taxon>
        <taxon>Pseudomonadota</taxon>
        <taxon>Alphaproteobacteria</taxon>
        <taxon>Hyphomicrobiales</taxon>
        <taxon>Alsobacteraceae</taxon>
        <taxon>Alsobacter</taxon>
    </lineage>
</organism>
<feature type="coiled-coil region" evidence="1">
    <location>
        <begin position="7"/>
        <end position="64"/>
    </location>
</feature>
<sequence length="65" mass="7229">MDHSNEKSALEAQIAIVRANISDLIEQSAAYSGAGDEDRSATRIEEQQNLLTTLQKKLEDLDRRA</sequence>
<proteinExistence type="predicted"/>
<evidence type="ECO:0008006" key="3">
    <source>
        <dbReference type="Google" id="ProtNLM"/>
    </source>
</evidence>
<evidence type="ECO:0000256" key="1">
    <source>
        <dbReference type="SAM" id="Coils"/>
    </source>
</evidence>
<dbReference type="AlphaFoldDB" id="A0AAU7JGJ1"/>
<protein>
    <recommendedName>
        <fullName evidence="3">DUF904 domain-containing protein</fullName>
    </recommendedName>
</protein>
<dbReference type="RefSeq" id="WP_406856341.1">
    <property type="nucleotide sequence ID" value="NZ_CP157484.1"/>
</dbReference>
<reference evidence="2" key="1">
    <citation type="submission" date="2024-05" db="EMBL/GenBank/DDBJ databases">
        <authorList>
            <person name="Kim S."/>
            <person name="Heo J."/>
            <person name="Choi H."/>
            <person name="Choi Y."/>
            <person name="Kwon S.-W."/>
            <person name="Kim Y."/>
        </authorList>
    </citation>
    <scope>NUCLEOTIDE SEQUENCE</scope>
    <source>
        <strain evidence="2">KACC 23698</strain>
    </source>
</reference>
<keyword evidence="1" id="KW-0175">Coiled coil</keyword>
<gene>
    <name evidence="2" type="ORF">ABEG18_01535</name>
</gene>